<organism evidence="1 2">
    <name type="scientific">Oceanirhabdus seepicola</name>
    <dbReference type="NCBI Taxonomy" id="2828781"/>
    <lineage>
        <taxon>Bacteria</taxon>
        <taxon>Bacillati</taxon>
        <taxon>Bacillota</taxon>
        <taxon>Clostridia</taxon>
        <taxon>Eubacteriales</taxon>
        <taxon>Clostridiaceae</taxon>
        <taxon>Oceanirhabdus</taxon>
    </lineage>
</organism>
<protein>
    <submittedName>
        <fullName evidence="1">Uncharacterized protein</fullName>
    </submittedName>
</protein>
<accession>A0A9J6P2Y2</accession>
<dbReference type="RefSeq" id="WP_250860085.1">
    <property type="nucleotide sequence ID" value="NZ_JAGSOJ010000003.1"/>
</dbReference>
<evidence type="ECO:0000313" key="1">
    <source>
        <dbReference type="EMBL" id="MCM1990975.1"/>
    </source>
</evidence>
<dbReference type="EMBL" id="JAGSOJ010000003">
    <property type="protein sequence ID" value="MCM1990975.1"/>
    <property type="molecule type" value="Genomic_DNA"/>
</dbReference>
<keyword evidence="2" id="KW-1185">Reference proteome</keyword>
<evidence type="ECO:0000313" key="2">
    <source>
        <dbReference type="Proteomes" id="UP001056429"/>
    </source>
</evidence>
<sequence length="100" mass="11890">MPKITSRNNDFLKSYKNKTSQKTYNLLVELMNEDRRDLAEMVTKIDYLLEYTSNCIKQKDFREARESLSKAKDRIDKLRSEGGDTEHLDYLYEGIKKKCK</sequence>
<name>A0A9J6P2Y2_9CLOT</name>
<comment type="caution">
    <text evidence="1">The sequence shown here is derived from an EMBL/GenBank/DDBJ whole genome shotgun (WGS) entry which is preliminary data.</text>
</comment>
<proteinExistence type="predicted"/>
<dbReference type="AlphaFoldDB" id="A0A9J6P2Y2"/>
<dbReference type="Proteomes" id="UP001056429">
    <property type="component" value="Unassembled WGS sequence"/>
</dbReference>
<reference evidence="1" key="2">
    <citation type="submission" date="2021-04" db="EMBL/GenBank/DDBJ databases">
        <authorList>
            <person name="Dong X."/>
        </authorList>
    </citation>
    <scope>NUCLEOTIDE SEQUENCE</scope>
    <source>
        <strain evidence="1">ZWT</strain>
    </source>
</reference>
<gene>
    <name evidence="1" type="ORF">KDK92_14685</name>
</gene>
<reference evidence="1" key="1">
    <citation type="journal article" date="2021" name="mSystems">
        <title>Bacteria and Archaea Synergistically Convert Glycine Betaine to Biogenic Methane in the Formosa Cold Seep of the South China Sea.</title>
        <authorList>
            <person name="Li L."/>
            <person name="Zhang W."/>
            <person name="Zhang S."/>
            <person name="Song L."/>
            <person name="Sun Q."/>
            <person name="Zhang H."/>
            <person name="Xiang H."/>
            <person name="Dong X."/>
        </authorList>
    </citation>
    <scope>NUCLEOTIDE SEQUENCE</scope>
    <source>
        <strain evidence="1">ZWT</strain>
    </source>
</reference>